<dbReference type="EMBL" id="AP022593">
    <property type="protein sequence ID" value="BBY47703.1"/>
    <property type="molecule type" value="Genomic_DNA"/>
</dbReference>
<evidence type="ECO:0000313" key="1">
    <source>
        <dbReference type="EMBL" id="BBY47703.1"/>
    </source>
</evidence>
<proteinExistence type="predicted"/>
<gene>
    <name evidence="1" type="ORF">MARA_11710</name>
</gene>
<reference evidence="1 2" key="1">
    <citation type="journal article" date="2019" name="Emerg. Microbes Infect.">
        <title>Comprehensive subspecies identification of 175 nontuberculous mycobacteria species based on 7547 genomic profiles.</title>
        <authorList>
            <person name="Matsumoto Y."/>
            <person name="Kinjo T."/>
            <person name="Motooka D."/>
            <person name="Nabeya D."/>
            <person name="Jung N."/>
            <person name="Uechi K."/>
            <person name="Horii T."/>
            <person name="Iida T."/>
            <person name="Fujita J."/>
            <person name="Nakamura S."/>
        </authorList>
    </citation>
    <scope>NUCLEOTIDE SEQUENCE [LARGE SCALE GENOMIC DNA]</scope>
    <source>
        <strain evidence="1 2">JCM 18538</strain>
    </source>
</reference>
<dbReference type="RefSeq" id="WP_163917598.1">
    <property type="nucleotide sequence ID" value="NZ_AP022593.1"/>
</dbReference>
<keyword evidence="2" id="KW-1185">Reference proteome</keyword>
<dbReference type="AlphaFoldDB" id="A0A7I7RT06"/>
<evidence type="ECO:0000313" key="2">
    <source>
        <dbReference type="Proteomes" id="UP000467428"/>
    </source>
</evidence>
<dbReference type="Proteomes" id="UP000467428">
    <property type="component" value="Chromosome"/>
</dbReference>
<protein>
    <submittedName>
        <fullName evidence="1">Uncharacterized protein</fullName>
    </submittedName>
</protein>
<name>A0A7I7RT06_9MYCO</name>
<dbReference type="KEGG" id="marz:MARA_11710"/>
<geneLocation type="plasmid" evidence="2">
    <name>pjcm18538 dna</name>
</geneLocation>
<organism evidence="1 2">
    <name type="scientific">Mycolicibacterium arabiense</name>
    <dbReference type="NCBI Taxonomy" id="1286181"/>
    <lineage>
        <taxon>Bacteria</taxon>
        <taxon>Bacillati</taxon>
        <taxon>Actinomycetota</taxon>
        <taxon>Actinomycetes</taxon>
        <taxon>Mycobacteriales</taxon>
        <taxon>Mycobacteriaceae</taxon>
        <taxon>Mycolicibacterium</taxon>
    </lineage>
</organism>
<accession>A0A7I7RT06</accession>
<sequence>MRIDGRAGLWSFGPTPAQPPAVAVLEVAGAILEWTVDDPAGASATFVTVTDVGAAQWLWRLVGATGHGALVDALGGEAVDGSVDLPGVELDADALNPLRRLAIGHWARRWWPGSLRDGIPTLDAALLDAEVALLATAAQDYFDDDTLDADVASLLAPHQATLLAHRRDGDPRVVELVDACAEVADDAGVWDVDAALPASARRADYALAAGGRGGRAQPSVASGVGSIDWAAVPSGLFDAADDTIQWRVDVTDTGAVATVRVATAGTRPAAGVPVRLRSGPVSGAGVLDDDGLARFDLAGDTGPVAEVVAWNHDWAPTTVSVGADVDPAPDADVMRQRIRDYARGRLARPGADAFLAEILAAEADY</sequence>